<dbReference type="NCBIfam" id="NF009905">
    <property type="entry name" value="PRK13368.1"/>
    <property type="match status" value="1"/>
</dbReference>
<keyword evidence="6" id="KW-1185">Reference proteome</keyword>
<keyword evidence="4" id="KW-0963">Cytoplasm</keyword>
<dbReference type="InterPro" id="IPR029044">
    <property type="entry name" value="Nucleotide-diphossugar_trans"/>
</dbReference>
<protein>
    <recommendedName>
        <fullName evidence="4">3-deoxy-manno-octulosonate cytidylyltransferase</fullName>
        <ecNumber evidence="4">2.7.7.38</ecNumber>
    </recommendedName>
    <alternativeName>
        <fullName evidence="4">CMP-2-keto-3-deoxyoctulosonic acid synthase</fullName>
        <shortName evidence="4">CKS</shortName>
        <shortName evidence="4">CMP-KDO synthase</shortName>
    </alternativeName>
</protein>
<evidence type="ECO:0000313" key="5">
    <source>
        <dbReference type="EMBL" id="KHD06647.1"/>
    </source>
</evidence>
<reference evidence="5 6" key="1">
    <citation type="journal article" date="2016" name="Front. Microbiol.">
        <title>Single-Cell (Meta-)Genomics of a Dimorphic Candidatus Thiomargarita nelsonii Reveals Genomic Plasticity.</title>
        <authorList>
            <person name="Flood B.E."/>
            <person name="Fliss P."/>
            <person name="Jones D.S."/>
            <person name="Dick G.J."/>
            <person name="Jain S."/>
            <person name="Kaster A.K."/>
            <person name="Winkel M."/>
            <person name="Mussmann M."/>
            <person name="Bailey J."/>
        </authorList>
    </citation>
    <scope>NUCLEOTIDE SEQUENCE [LARGE SCALE GENOMIC DNA]</scope>
    <source>
        <strain evidence="5">Hydrate Ridge</strain>
    </source>
</reference>
<dbReference type="PANTHER" id="PTHR42866:SF2">
    <property type="entry name" value="3-DEOXY-MANNO-OCTULOSONATE CYTIDYLYLTRANSFERASE, MITOCHONDRIAL"/>
    <property type="match status" value="1"/>
</dbReference>
<dbReference type="Gene3D" id="3.90.550.10">
    <property type="entry name" value="Spore Coat Polysaccharide Biosynthesis Protein SpsA, Chain A"/>
    <property type="match status" value="1"/>
</dbReference>
<dbReference type="CDD" id="cd02517">
    <property type="entry name" value="CMP-KDO-Synthetase"/>
    <property type="match status" value="1"/>
</dbReference>
<dbReference type="GO" id="GO:0005829">
    <property type="term" value="C:cytosol"/>
    <property type="evidence" value="ECO:0007669"/>
    <property type="project" value="TreeGrafter"/>
</dbReference>
<evidence type="ECO:0000256" key="1">
    <source>
        <dbReference type="ARBA" id="ARBA00022679"/>
    </source>
</evidence>
<dbReference type="NCBIfam" id="NF003952">
    <property type="entry name" value="PRK05450.1-5"/>
    <property type="match status" value="1"/>
</dbReference>
<comment type="catalytic activity">
    <reaction evidence="4">
        <text>3-deoxy-alpha-D-manno-oct-2-ulosonate + CTP = CMP-3-deoxy-beta-D-manno-octulosonate + diphosphate</text>
        <dbReference type="Rhea" id="RHEA:23448"/>
        <dbReference type="ChEBI" id="CHEBI:33019"/>
        <dbReference type="ChEBI" id="CHEBI:37563"/>
        <dbReference type="ChEBI" id="CHEBI:85986"/>
        <dbReference type="ChEBI" id="CHEBI:85987"/>
        <dbReference type="EC" id="2.7.7.38"/>
    </reaction>
</comment>
<accession>A0A0A6PLL6</accession>
<dbReference type="InterPro" id="IPR004528">
    <property type="entry name" value="KdsB"/>
</dbReference>
<keyword evidence="3 4" id="KW-0448">Lipopolysaccharide biosynthesis</keyword>
<dbReference type="InterPro" id="IPR003329">
    <property type="entry name" value="Cytidylyl_trans"/>
</dbReference>
<name>A0A0A6PLL6_9GAMM</name>
<keyword evidence="2 4" id="KW-0548">Nucleotidyltransferase</keyword>
<dbReference type="EMBL" id="JSZA02000211">
    <property type="protein sequence ID" value="KHD06647.1"/>
    <property type="molecule type" value="Genomic_DNA"/>
</dbReference>
<dbReference type="GO" id="GO:0033468">
    <property type="term" value="P:CMP-keto-3-deoxy-D-manno-octulosonic acid biosynthetic process"/>
    <property type="evidence" value="ECO:0007669"/>
    <property type="project" value="UniProtKB-UniRule"/>
</dbReference>
<comment type="similarity">
    <text evidence="4">Belongs to the KdsB family.</text>
</comment>
<dbReference type="NCBIfam" id="TIGR00466">
    <property type="entry name" value="kdsB"/>
    <property type="match status" value="1"/>
</dbReference>
<proteinExistence type="inferred from homology"/>
<dbReference type="HAMAP" id="MF_00057">
    <property type="entry name" value="KdsB"/>
    <property type="match status" value="1"/>
</dbReference>
<keyword evidence="1 4" id="KW-0808">Transferase</keyword>
<dbReference type="PANTHER" id="PTHR42866">
    <property type="entry name" value="3-DEOXY-MANNO-OCTULOSONATE CYTIDYLYLTRANSFERASE"/>
    <property type="match status" value="1"/>
</dbReference>
<evidence type="ECO:0000313" key="6">
    <source>
        <dbReference type="Proteomes" id="UP000030428"/>
    </source>
</evidence>
<dbReference type="Pfam" id="PF02348">
    <property type="entry name" value="CTP_transf_3"/>
    <property type="match status" value="1"/>
</dbReference>
<organism evidence="5 6">
    <name type="scientific">Candidatus Thiomargarita nelsonii</name>
    <dbReference type="NCBI Taxonomy" id="1003181"/>
    <lineage>
        <taxon>Bacteria</taxon>
        <taxon>Pseudomonadati</taxon>
        <taxon>Pseudomonadota</taxon>
        <taxon>Gammaproteobacteria</taxon>
        <taxon>Thiotrichales</taxon>
        <taxon>Thiotrichaceae</taxon>
        <taxon>Thiomargarita</taxon>
    </lineage>
</organism>
<evidence type="ECO:0000256" key="3">
    <source>
        <dbReference type="ARBA" id="ARBA00022985"/>
    </source>
</evidence>
<dbReference type="EC" id="2.7.7.38" evidence="4"/>
<dbReference type="UniPathway" id="UPA00358">
    <property type="reaction ID" value="UER00476"/>
</dbReference>
<comment type="function">
    <text evidence="4">Activates KDO (a required 8-carbon sugar) for incorporation into bacterial lipopolysaccharide in Gram-negative bacteria.</text>
</comment>
<comment type="pathway">
    <text evidence="4">Nucleotide-sugar biosynthesis; CMP-3-deoxy-D-manno-octulosonate biosynthesis; CMP-3-deoxy-D-manno-octulosonate from 3-deoxy-D-manno-octulosonate and CTP: step 1/1.</text>
</comment>
<evidence type="ECO:0000256" key="2">
    <source>
        <dbReference type="ARBA" id="ARBA00022695"/>
    </source>
</evidence>
<dbReference type="GO" id="GO:0008690">
    <property type="term" value="F:3-deoxy-manno-octulosonate cytidylyltransferase activity"/>
    <property type="evidence" value="ECO:0007669"/>
    <property type="project" value="UniProtKB-UniRule"/>
</dbReference>
<sequence>MKQLKTIVVIPARLASTRLPNKILADIGGHPMLWHIYQRCLQASKVSEVHIATDAEKVVEAVQNWGGKVWMTDTNCASGTERIVSILDNLDCDIIINVQGDQPLIEPTLINQLIEIFEKKKPMPDIVTPACPIDNEKIFDPNLVKITRRHDGYALYFSRNPIPYVRDVKTENWPQTTPFLGHIGIYGYQRQVLETYHSLPKSPLEEAEKLEQLRFLQAGKSIFTFVTSNYPSSVDTAADLERVRARIVSSSNNK</sequence>
<gene>
    <name evidence="4" type="primary">kdsB</name>
    <name evidence="5" type="ORF">PN36_29835</name>
</gene>
<comment type="caution">
    <text evidence="5">The sequence shown here is derived from an EMBL/GenBank/DDBJ whole genome shotgun (WGS) entry which is preliminary data.</text>
</comment>
<evidence type="ECO:0000256" key="4">
    <source>
        <dbReference type="HAMAP-Rule" id="MF_00057"/>
    </source>
</evidence>
<comment type="subcellular location">
    <subcellularLocation>
        <location evidence="4">Cytoplasm</location>
    </subcellularLocation>
</comment>
<dbReference type="Proteomes" id="UP000030428">
    <property type="component" value="Unassembled WGS sequence"/>
</dbReference>
<dbReference type="SUPFAM" id="SSF53448">
    <property type="entry name" value="Nucleotide-diphospho-sugar transferases"/>
    <property type="match status" value="1"/>
</dbReference>
<dbReference type="AlphaFoldDB" id="A0A0A6PLL6"/>
<dbReference type="GO" id="GO:0009103">
    <property type="term" value="P:lipopolysaccharide biosynthetic process"/>
    <property type="evidence" value="ECO:0007669"/>
    <property type="project" value="UniProtKB-UniRule"/>
</dbReference>